<reference evidence="2 3" key="1">
    <citation type="submission" date="2019-03" db="EMBL/GenBank/DDBJ databases">
        <title>Algoriphagus sp. nov, a new strain isolated from root system soil of mangrove plant Kandelia.</title>
        <authorList>
            <person name="Yin Q."/>
            <person name="Wang K."/>
            <person name="Song Z."/>
        </authorList>
    </citation>
    <scope>NUCLEOTIDE SEQUENCE [LARGE SCALE GENOMIC DNA]</scope>
    <source>
        <strain evidence="2 3">XY-J91</strain>
    </source>
</reference>
<dbReference type="EMBL" id="SPSB01000002">
    <property type="protein sequence ID" value="TFV95675.1"/>
    <property type="molecule type" value="Genomic_DNA"/>
</dbReference>
<proteinExistence type="predicted"/>
<name>A0A4Y9QXI5_9BACT</name>
<dbReference type="OrthoDB" id="9794954at2"/>
<evidence type="ECO:0000256" key="1">
    <source>
        <dbReference type="SAM" id="MobiDB-lite"/>
    </source>
</evidence>
<feature type="region of interest" description="Disordered" evidence="1">
    <location>
        <begin position="1"/>
        <end position="20"/>
    </location>
</feature>
<dbReference type="RefSeq" id="WP_135071996.1">
    <property type="nucleotide sequence ID" value="NZ_SPSB01000002.1"/>
</dbReference>
<dbReference type="Proteomes" id="UP000297647">
    <property type="component" value="Unassembled WGS sequence"/>
</dbReference>
<dbReference type="Gene3D" id="3.30.70.20">
    <property type="match status" value="1"/>
</dbReference>
<protein>
    <submittedName>
        <fullName evidence="2">Ferredoxin</fullName>
    </submittedName>
</protein>
<dbReference type="AlphaFoldDB" id="A0A4Y9QXI5"/>
<gene>
    <name evidence="2" type="ORF">E4S40_05490</name>
</gene>
<keyword evidence="3" id="KW-1185">Reference proteome</keyword>
<sequence>MKEELKNNTAVDHQPLTWEKSDPATEAEMQAFWKKLRHFYRTGILPKDDKRMSVTSALLDYLDEGEASSYPFTIAEKNGMSRSINLNSNTPFQFLDYLVSKHHVSNRKSFTSQLSELITGLNKLLQIEDSQAEQESLKNTFDFADELIAFDKMVNLLPKNQKAELSEKRLQRLTEVISTLQKGLNHYKEKESVVVLEKSWKEAIYKEKLFKNSQLVETNNDAFDEALELFSKEVKSFVELIRAFRIASLEIKDEFKEEIHKEYFDHFTWYRLSQEELNLFHPVILIVDKGYLFDHLTSFSKLLASNRPIKVLVLNQELITSPDKDLAWEDASRQYKQEIATLGIAHRNVSVFQSGMDEPESILEGIHDCLKSTSPSICYLSLPDVKKFEGKEPAQIMKAENASRYFPKISYNPTQRSASGKRFQLSKNIQVSKAWPNFSLSAKGSNGSNMEIEAAFTYADYKAIFPEKAKELMLVPSKYYSEHLVSLSQYLELEEAELYGKIPFIWVKDETGHLLRAAVPNVWVVSCQERLDFWNQLRELAGISEVSIGGESTPIDQVKTGEESDVSSETDRQEVLKSLQEEAIAVAAQRLISVLLDDEEFKFNEAALTEEWPLKEESPAIQKELVTKEETTSNQVSGPWVETENCTSCNECVDKYPKLFKYNKDKQAYIDDPSKGTFEELVKAAEKCPAGCIHPGAPLNSKEPNLEKLIKRAEKFN</sequence>
<organism evidence="2 3">
    <name type="scientific">Algoriphagus kandeliae</name>
    <dbReference type="NCBI Taxonomy" id="2562278"/>
    <lineage>
        <taxon>Bacteria</taxon>
        <taxon>Pseudomonadati</taxon>
        <taxon>Bacteroidota</taxon>
        <taxon>Cytophagia</taxon>
        <taxon>Cytophagales</taxon>
        <taxon>Cyclobacteriaceae</taxon>
        <taxon>Algoriphagus</taxon>
    </lineage>
</organism>
<accession>A0A4Y9QXI5</accession>
<dbReference type="SUPFAM" id="SSF54862">
    <property type="entry name" value="4Fe-4S ferredoxins"/>
    <property type="match status" value="1"/>
</dbReference>
<evidence type="ECO:0000313" key="2">
    <source>
        <dbReference type="EMBL" id="TFV95675.1"/>
    </source>
</evidence>
<dbReference type="Pfam" id="PF13370">
    <property type="entry name" value="Fer4_13"/>
    <property type="match status" value="1"/>
</dbReference>
<comment type="caution">
    <text evidence="2">The sequence shown here is derived from an EMBL/GenBank/DDBJ whole genome shotgun (WGS) entry which is preliminary data.</text>
</comment>
<evidence type="ECO:0000313" key="3">
    <source>
        <dbReference type="Proteomes" id="UP000297647"/>
    </source>
</evidence>